<dbReference type="InterPro" id="IPR053973">
    <property type="entry name" value="ERMP1-like_C"/>
</dbReference>
<dbReference type="AlphaFoldDB" id="A0A2P5Y8F8"/>
<organism evidence="3 4">
    <name type="scientific">Gossypium barbadense</name>
    <name type="common">Sea Island cotton</name>
    <name type="synonym">Hibiscus barbadensis</name>
    <dbReference type="NCBI Taxonomy" id="3634"/>
    <lineage>
        <taxon>Eukaryota</taxon>
        <taxon>Viridiplantae</taxon>
        <taxon>Streptophyta</taxon>
        <taxon>Embryophyta</taxon>
        <taxon>Tracheophyta</taxon>
        <taxon>Spermatophyta</taxon>
        <taxon>Magnoliopsida</taxon>
        <taxon>eudicotyledons</taxon>
        <taxon>Gunneridae</taxon>
        <taxon>Pentapetalae</taxon>
        <taxon>rosids</taxon>
        <taxon>malvids</taxon>
        <taxon>Malvales</taxon>
        <taxon>Malvaceae</taxon>
        <taxon>Malvoideae</taxon>
        <taxon>Gossypium</taxon>
    </lineage>
</organism>
<comment type="similarity">
    <text evidence="1">Belongs to the peptidase M28 family.</text>
</comment>
<sequence length="120" mass="13405">MLSRDGSRRVYLELSLGSLEEVWVAILNITGPLSNWSFADNKLSSPETAEGGPPSYICRLTGASHENWTFWLEASNSEDLRVDVAVLDQILVDETKKLKALFPAWADVVAYSSYLSTYIF</sequence>
<accession>A0A2P5Y8F8</accession>
<dbReference type="EMBL" id="KZ663539">
    <property type="protein sequence ID" value="PPS11869.1"/>
    <property type="molecule type" value="Genomic_DNA"/>
</dbReference>
<protein>
    <recommendedName>
        <fullName evidence="2">Endoplasmic reticulum metallopeptidase 1-like C-terminal domain-containing protein</fullName>
    </recommendedName>
</protein>
<feature type="domain" description="Endoplasmic reticulum metallopeptidase 1-like C-terminal" evidence="2">
    <location>
        <begin position="5"/>
        <end position="118"/>
    </location>
</feature>
<evidence type="ECO:0000259" key="2">
    <source>
        <dbReference type="Pfam" id="PF22248"/>
    </source>
</evidence>
<evidence type="ECO:0000313" key="4">
    <source>
        <dbReference type="Proteomes" id="UP000239757"/>
    </source>
</evidence>
<proteinExistence type="inferred from homology"/>
<dbReference type="Pfam" id="PF22248">
    <property type="entry name" value="ERMP1_C"/>
    <property type="match status" value="1"/>
</dbReference>
<dbReference type="Proteomes" id="UP000239757">
    <property type="component" value="Unassembled WGS sequence"/>
</dbReference>
<evidence type="ECO:0000256" key="1">
    <source>
        <dbReference type="ARBA" id="ARBA00010918"/>
    </source>
</evidence>
<reference evidence="3 4" key="1">
    <citation type="submission" date="2015-01" db="EMBL/GenBank/DDBJ databases">
        <title>Genome of allotetraploid Gossypium barbadense reveals genomic plasticity and fiber elongation in cotton evolution.</title>
        <authorList>
            <person name="Chen X."/>
            <person name="Liu X."/>
            <person name="Zhao B."/>
            <person name="Zheng H."/>
            <person name="Hu Y."/>
            <person name="Lu G."/>
            <person name="Yang C."/>
            <person name="Chen J."/>
            <person name="Shan C."/>
            <person name="Zhang L."/>
            <person name="Zhou Y."/>
            <person name="Wang L."/>
            <person name="Guo W."/>
            <person name="Bai Y."/>
            <person name="Ruan J."/>
            <person name="Shangguan X."/>
            <person name="Mao Y."/>
            <person name="Jiang J."/>
            <person name="Zhu Y."/>
            <person name="Lei J."/>
            <person name="Kang H."/>
            <person name="Chen S."/>
            <person name="He X."/>
            <person name="Wang R."/>
            <person name="Wang Y."/>
            <person name="Chen J."/>
            <person name="Wang L."/>
            <person name="Yu S."/>
            <person name="Wang B."/>
            <person name="Wei J."/>
            <person name="Song S."/>
            <person name="Lu X."/>
            <person name="Gao Z."/>
            <person name="Gu W."/>
            <person name="Deng X."/>
            <person name="Ma D."/>
            <person name="Wang S."/>
            <person name="Liang W."/>
            <person name="Fang L."/>
            <person name="Cai C."/>
            <person name="Zhu X."/>
            <person name="Zhou B."/>
            <person name="Zhang Y."/>
            <person name="Chen Z."/>
            <person name="Xu S."/>
            <person name="Zhu R."/>
            <person name="Wang S."/>
            <person name="Zhang T."/>
            <person name="Zhao G."/>
        </authorList>
    </citation>
    <scope>NUCLEOTIDE SEQUENCE [LARGE SCALE GENOMIC DNA]</scope>
    <source>
        <strain evidence="4">cv. Xinhai21</strain>
        <tissue evidence="3">Leaf</tissue>
    </source>
</reference>
<name>A0A2P5Y8F8_GOSBA</name>
<dbReference type="OrthoDB" id="76293at2759"/>
<gene>
    <name evidence="3" type="ORF">GOBAR_AA08774</name>
</gene>
<evidence type="ECO:0000313" key="3">
    <source>
        <dbReference type="EMBL" id="PPS11869.1"/>
    </source>
</evidence>